<gene>
    <name evidence="2" type="ORF">HWN36_00690</name>
</gene>
<dbReference type="OrthoDB" id="99138at2157"/>
<dbReference type="EMBL" id="JABXWR010000001">
    <property type="protein sequence ID" value="NVO65869.1"/>
    <property type="molecule type" value="Genomic_DNA"/>
</dbReference>
<dbReference type="GO" id="GO:0016020">
    <property type="term" value="C:membrane"/>
    <property type="evidence" value="ECO:0007669"/>
    <property type="project" value="InterPro"/>
</dbReference>
<name>A0A7K4HL03_9EURY</name>
<dbReference type="Proteomes" id="UP000570823">
    <property type="component" value="Unassembled WGS sequence"/>
</dbReference>
<sequence length="124" mass="12478">MILGSSFPEDAFGLLDGVVPAVFVPLLLAVLVQAAQGSRVVTAVVTAGMVQASGVAGVVGAVPLVLMIAAGSLSVSAFSDPYFWVVKRETGDPVEIVISRFTVPMMAASAAVAAAAWAIAAVFT</sequence>
<feature type="transmembrane region" description="Helical" evidence="1">
    <location>
        <begin position="98"/>
        <end position="123"/>
    </location>
</feature>
<organism evidence="2 3">
    <name type="scientific">Methanofollis tationis</name>
    <dbReference type="NCBI Taxonomy" id="81417"/>
    <lineage>
        <taxon>Archaea</taxon>
        <taxon>Methanobacteriati</taxon>
        <taxon>Methanobacteriota</taxon>
        <taxon>Stenosarchaea group</taxon>
        <taxon>Methanomicrobia</taxon>
        <taxon>Methanomicrobiales</taxon>
        <taxon>Methanomicrobiaceae</taxon>
        <taxon>Methanofollis</taxon>
    </lineage>
</organism>
<reference evidence="2 3" key="1">
    <citation type="submission" date="2020-06" db="EMBL/GenBank/DDBJ databases">
        <title>Methanofollis fontis sp. nov., a methanogen isolated from marine sediments near a cold seep at Four-Way Closure Ridge offshore southwestern Taiwan.</title>
        <authorList>
            <person name="Chen S.-C."/>
            <person name="Teng N.-H."/>
            <person name="Lin Y.-S."/>
            <person name="Lai M.-C."/>
            <person name="Chen H.-H."/>
            <person name="Wang C.-C."/>
        </authorList>
    </citation>
    <scope>NUCLEOTIDE SEQUENCE [LARGE SCALE GENOMIC DNA]</scope>
    <source>
        <strain evidence="2 3">DSM 2702</strain>
    </source>
</reference>
<evidence type="ECO:0008006" key="4">
    <source>
        <dbReference type="Google" id="ProtNLM"/>
    </source>
</evidence>
<keyword evidence="1" id="KW-0812">Transmembrane</keyword>
<dbReference type="GO" id="GO:0015128">
    <property type="term" value="F:gluconate transmembrane transporter activity"/>
    <property type="evidence" value="ECO:0007669"/>
    <property type="project" value="InterPro"/>
</dbReference>
<protein>
    <recommendedName>
        <fullName evidence="4">GntP family permease</fullName>
    </recommendedName>
</protein>
<proteinExistence type="predicted"/>
<evidence type="ECO:0000256" key="1">
    <source>
        <dbReference type="SAM" id="Phobius"/>
    </source>
</evidence>
<keyword evidence="1" id="KW-0472">Membrane</keyword>
<feature type="transmembrane region" description="Helical" evidence="1">
    <location>
        <begin position="55"/>
        <end position="78"/>
    </location>
</feature>
<keyword evidence="1" id="KW-1133">Transmembrane helix</keyword>
<dbReference type="InterPro" id="IPR003474">
    <property type="entry name" value="Glcn_transporter"/>
</dbReference>
<accession>A0A7K4HL03</accession>
<keyword evidence="3" id="KW-1185">Reference proteome</keyword>
<dbReference type="AlphaFoldDB" id="A0A7K4HL03"/>
<feature type="transmembrane region" description="Helical" evidence="1">
    <location>
        <begin position="12"/>
        <end position="34"/>
    </location>
</feature>
<dbReference type="Pfam" id="PF02447">
    <property type="entry name" value="GntP_permease"/>
    <property type="match status" value="1"/>
</dbReference>
<evidence type="ECO:0000313" key="2">
    <source>
        <dbReference type="EMBL" id="NVO65869.1"/>
    </source>
</evidence>
<evidence type="ECO:0000313" key="3">
    <source>
        <dbReference type="Proteomes" id="UP000570823"/>
    </source>
</evidence>
<comment type="caution">
    <text evidence="2">The sequence shown here is derived from an EMBL/GenBank/DDBJ whole genome shotgun (WGS) entry which is preliminary data.</text>
</comment>